<accession>A0A1A5YJN9</accession>
<dbReference type="Proteomes" id="UP000092024">
    <property type="component" value="Unassembled WGS sequence"/>
</dbReference>
<reference evidence="1 2" key="1">
    <citation type="submission" date="2016-05" db="EMBL/GenBank/DDBJ databases">
        <title>Paenibacillus oryzae. sp. nov., isolated from the rice root.</title>
        <authorList>
            <person name="Zhang J."/>
            <person name="Zhang X."/>
        </authorList>
    </citation>
    <scope>NUCLEOTIDE SEQUENCE [LARGE SCALE GENOMIC DNA]</scope>
    <source>
        <strain evidence="1 2">1DrF-4</strain>
    </source>
</reference>
<evidence type="ECO:0000313" key="1">
    <source>
        <dbReference type="EMBL" id="OBR65778.1"/>
    </source>
</evidence>
<evidence type="ECO:0000313" key="2">
    <source>
        <dbReference type="Proteomes" id="UP000092024"/>
    </source>
</evidence>
<comment type="caution">
    <text evidence="1">The sequence shown here is derived from an EMBL/GenBank/DDBJ whole genome shotgun (WGS) entry which is preliminary data.</text>
</comment>
<dbReference type="EMBL" id="LYPA01000052">
    <property type="protein sequence ID" value="OBR65778.1"/>
    <property type="molecule type" value="Genomic_DNA"/>
</dbReference>
<name>A0A1A5YJN9_9BACL</name>
<gene>
    <name evidence="1" type="ORF">A7K91_17220</name>
</gene>
<dbReference type="AlphaFoldDB" id="A0A1A5YJN9"/>
<sequence length="93" mass="10247">MLLHQANTVYRGTETIILDIAAFKSPFDAASELMIIVLNGDTIGTEKGPMGRSDYIGVNSISWHPTITQTPIKQMGAAHTIRRIKRIEIIAPE</sequence>
<organism evidence="1 2">
    <name type="scientific">Paenibacillus oryzae</name>
    <dbReference type="NCBI Taxonomy" id="1844972"/>
    <lineage>
        <taxon>Bacteria</taxon>
        <taxon>Bacillati</taxon>
        <taxon>Bacillota</taxon>
        <taxon>Bacilli</taxon>
        <taxon>Bacillales</taxon>
        <taxon>Paenibacillaceae</taxon>
        <taxon>Paenibacillus</taxon>
    </lineage>
</organism>
<proteinExistence type="predicted"/>
<keyword evidence="2" id="KW-1185">Reference proteome</keyword>
<protein>
    <submittedName>
        <fullName evidence="1">Uncharacterized protein</fullName>
    </submittedName>
</protein>